<name>A0A0L0D628_THETB</name>
<dbReference type="GeneID" id="25562224"/>
<proteinExistence type="predicted"/>
<dbReference type="AlphaFoldDB" id="A0A0L0D628"/>
<evidence type="ECO:0000256" key="1">
    <source>
        <dbReference type="SAM" id="MobiDB-lite"/>
    </source>
</evidence>
<keyword evidence="3" id="KW-0732">Signal</keyword>
<evidence type="ECO:0000256" key="2">
    <source>
        <dbReference type="SAM" id="Phobius"/>
    </source>
</evidence>
<sequence>MPRPCSMGVVVVLVVALVVAVLSARPVVAVGVSANVALPLENPVLRLLTYGFARGGLAEVRYTTDVQATQMPRPLMVALFDAHQWARVRPATLCDALEAAHNMSTIAPLPPATAVDASALDGLAAAAWAVPPAGHAAWDVSFTGEGVLALVECPDGDADGDVADRAANDAVASWINTRTRAVNPGGRELDTETWPLPMVYSGFLLVWTIGYGAWLGATVRRIAAIRARASGPPSWWRVCLALPWMVGMVATLGLLKIVSLLAYTVYWTRYENAGERPPLGYSVAAFASAVIFYTGLCFVLGLASQGWSILMLQLPLQRALVVLAVTGFAWFGLIVANMLGASFTVVKVIAYVTIARLSFATVRETAVALSSALFEGQALFAHHENAEQAIAAWVAPLQAKYAMIREFNAKVTILAFGQLLVLMTSAILRPSLFEIVALDEAVTVGVLGYMAYLFRVGDLDYEVIGSERSRTGSESRTEPGSRSDPRPYQPGITPVQVVYPGPAPKWALGVPMMRVED</sequence>
<feature type="signal peptide" evidence="3">
    <location>
        <begin position="1"/>
        <end position="24"/>
    </location>
</feature>
<keyword evidence="5" id="KW-1185">Reference proteome</keyword>
<evidence type="ECO:0000313" key="5">
    <source>
        <dbReference type="Proteomes" id="UP000054408"/>
    </source>
</evidence>
<gene>
    <name evidence="4" type="ORF">AMSG_02552</name>
</gene>
<feature type="transmembrane region" description="Helical" evidence="2">
    <location>
        <begin position="315"/>
        <end position="333"/>
    </location>
</feature>
<feature type="transmembrane region" description="Helical" evidence="2">
    <location>
        <begin position="238"/>
        <end position="267"/>
    </location>
</feature>
<feature type="compositionally biased region" description="Basic and acidic residues" evidence="1">
    <location>
        <begin position="467"/>
        <end position="485"/>
    </location>
</feature>
<feature type="transmembrane region" description="Helical" evidence="2">
    <location>
        <begin position="198"/>
        <end position="217"/>
    </location>
</feature>
<dbReference type="EMBL" id="GL349447">
    <property type="protein sequence ID" value="KNC47531.1"/>
    <property type="molecule type" value="Genomic_DNA"/>
</dbReference>
<keyword evidence="2" id="KW-1133">Transmembrane helix</keyword>
<keyword evidence="2" id="KW-0812">Transmembrane</keyword>
<reference evidence="4 5" key="1">
    <citation type="submission" date="2010-05" db="EMBL/GenBank/DDBJ databases">
        <title>The Genome Sequence of Thecamonas trahens ATCC 50062.</title>
        <authorList>
            <consortium name="The Broad Institute Genome Sequencing Platform"/>
            <person name="Russ C."/>
            <person name="Cuomo C."/>
            <person name="Shea T."/>
            <person name="Young S.K."/>
            <person name="Zeng Q."/>
            <person name="Koehrsen M."/>
            <person name="Haas B."/>
            <person name="Borodovsky M."/>
            <person name="Guigo R."/>
            <person name="Alvarado L."/>
            <person name="Berlin A."/>
            <person name="Bochicchio J."/>
            <person name="Borenstein D."/>
            <person name="Chapman S."/>
            <person name="Chen Z."/>
            <person name="Freedman E."/>
            <person name="Gellesch M."/>
            <person name="Goldberg J."/>
            <person name="Griggs A."/>
            <person name="Gujja S."/>
            <person name="Heilman E."/>
            <person name="Heiman D."/>
            <person name="Hepburn T."/>
            <person name="Howarth C."/>
            <person name="Jen D."/>
            <person name="Larson L."/>
            <person name="Mehta T."/>
            <person name="Park D."/>
            <person name="Pearson M."/>
            <person name="Roberts A."/>
            <person name="Saif S."/>
            <person name="Shenoy N."/>
            <person name="Sisk P."/>
            <person name="Stolte C."/>
            <person name="Sykes S."/>
            <person name="Thomson T."/>
            <person name="Walk T."/>
            <person name="White J."/>
            <person name="Yandava C."/>
            <person name="Burger G."/>
            <person name="Gray M.W."/>
            <person name="Holland P.W.H."/>
            <person name="King N."/>
            <person name="Lang F.B.F."/>
            <person name="Roger A.J."/>
            <person name="Ruiz-Trillo I."/>
            <person name="Lander E."/>
            <person name="Nusbaum C."/>
        </authorList>
    </citation>
    <scope>NUCLEOTIDE SEQUENCE [LARGE SCALE GENOMIC DNA]</scope>
    <source>
        <strain evidence="4 5">ATCC 50062</strain>
    </source>
</reference>
<dbReference type="RefSeq" id="XP_013759463.1">
    <property type="nucleotide sequence ID" value="XM_013904009.1"/>
</dbReference>
<organism evidence="4 5">
    <name type="scientific">Thecamonas trahens ATCC 50062</name>
    <dbReference type="NCBI Taxonomy" id="461836"/>
    <lineage>
        <taxon>Eukaryota</taxon>
        <taxon>Apusozoa</taxon>
        <taxon>Apusomonadida</taxon>
        <taxon>Apusomonadidae</taxon>
        <taxon>Thecamonas</taxon>
    </lineage>
</organism>
<dbReference type="Proteomes" id="UP000054408">
    <property type="component" value="Unassembled WGS sequence"/>
</dbReference>
<evidence type="ECO:0000256" key="3">
    <source>
        <dbReference type="SAM" id="SignalP"/>
    </source>
</evidence>
<keyword evidence="2" id="KW-0472">Membrane</keyword>
<accession>A0A0L0D628</accession>
<evidence type="ECO:0000313" key="4">
    <source>
        <dbReference type="EMBL" id="KNC47531.1"/>
    </source>
</evidence>
<feature type="region of interest" description="Disordered" evidence="1">
    <location>
        <begin position="467"/>
        <end position="492"/>
    </location>
</feature>
<feature type="chain" id="PRO_5005536926" evidence="3">
    <location>
        <begin position="25"/>
        <end position="517"/>
    </location>
</feature>
<feature type="transmembrane region" description="Helical" evidence="2">
    <location>
        <begin position="279"/>
        <end position="303"/>
    </location>
</feature>
<protein>
    <submittedName>
        <fullName evidence="4">Uncharacterized protein</fullName>
    </submittedName>
</protein>